<organism evidence="2 3">
    <name type="scientific">Wickerhamomyces mucosus</name>
    <dbReference type="NCBI Taxonomy" id="1378264"/>
    <lineage>
        <taxon>Eukaryota</taxon>
        <taxon>Fungi</taxon>
        <taxon>Dikarya</taxon>
        <taxon>Ascomycota</taxon>
        <taxon>Saccharomycotina</taxon>
        <taxon>Saccharomycetes</taxon>
        <taxon>Phaffomycetales</taxon>
        <taxon>Wickerhamomycetaceae</taxon>
        <taxon>Wickerhamomyces</taxon>
    </lineage>
</organism>
<evidence type="ECO:0000256" key="1">
    <source>
        <dbReference type="SAM" id="MobiDB-lite"/>
    </source>
</evidence>
<evidence type="ECO:0000313" key="3">
    <source>
        <dbReference type="Proteomes" id="UP000769528"/>
    </source>
</evidence>
<dbReference type="EMBL" id="JAEUBF010000076">
    <property type="protein sequence ID" value="KAH3680647.1"/>
    <property type="molecule type" value="Genomic_DNA"/>
</dbReference>
<keyword evidence="3" id="KW-1185">Reference proteome</keyword>
<name>A0A9P8PYS7_9ASCO</name>
<reference evidence="2" key="1">
    <citation type="journal article" date="2021" name="Open Biol.">
        <title>Shared evolutionary footprints suggest mitochondrial oxidative damage underlies multiple complex I losses in fungi.</title>
        <authorList>
            <person name="Schikora-Tamarit M.A."/>
            <person name="Marcet-Houben M."/>
            <person name="Nosek J."/>
            <person name="Gabaldon T."/>
        </authorList>
    </citation>
    <scope>NUCLEOTIDE SEQUENCE</scope>
    <source>
        <strain evidence="2">CBS6341</strain>
    </source>
</reference>
<gene>
    <name evidence="2" type="ORF">WICMUC_000204</name>
</gene>
<dbReference type="Proteomes" id="UP000769528">
    <property type="component" value="Unassembled WGS sequence"/>
</dbReference>
<dbReference type="InterPro" id="IPR011009">
    <property type="entry name" value="Kinase-like_dom_sf"/>
</dbReference>
<evidence type="ECO:0008006" key="4">
    <source>
        <dbReference type="Google" id="ProtNLM"/>
    </source>
</evidence>
<dbReference type="SUPFAM" id="SSF56112">
    <property type="entry name" value="Protein kinase-like (PK-like)"/>
    <property type="match status" value="1"/>
</dbReference>
<protein>
    <recommendedName>
        <fullName evidence="4">ABC1 atypical kinase-like domain-containing protein</fullName>
    </recommendedName>
</protein>
<sequence>MESRRQFTIEEEIIKLVELVRSPDFDSFKKKLAEYQSELTIPNDDPEFNLHLLYMDQLDPENSDLRRKLYEDFPLADNQISETIVNTLETIDIHLNRDCLIGSVTKLVEFLRDLKLFLNTSYINPSIFNFPSERETIATSTHVKPKTYIRQETVTGKRAKISIENQRSINSSHLIKHVLPSVMINDVTNINEINEISEINVIETQEIESLFYLIYTRFPLIYQNFPASNSRMESMFLNPKKFFGMTQFVNEHALYGVLTPFLNGLLNLMNIITSDEDQREKLMLNIQIFVNQFLLVSEMDDAYDAFKNLTKEKEWALENGLLYGPFEYIEIVKPDYLIQLSQNQQSIFPIEVKFLENLDEIFDEFTKYTKDNFQDLLGHNSNPLIHLLMNNKFIINCLEQSMYQLIGSNSSISFLTNGHTWVMIEDLVNYSINKAIPYSLSAEAERSDGSFGFLLPNFFKLTKFSVENQSFNSILMTTILKQMRRATSSIPAVGTTSSVKDLDNTKWALLRHGVLSKGSAEFTQLRYWVMMEVLKPYLVTGAQEMIQNSFKDLNLKDAHFRVVQRLSKKVNIKRHHNSSMNFLKEFITIRDSKIRVFNSGQLNIQEVIQCQAGSAIVVKNANSLLYPNSYECILKIFDPIRIATGLNYEFKDSFQNDSFNFSSALDFCLNVMLSGEISAYQYLQSKINLPKFNGVVCFIPTAFALKKLSGGIMPISMISQNLIGGLAIEVEYIEERFETPKTTKDLDEYFTSLIKNSKDNLLKTHKYFGLHQDIHSGNFIVREKQVYLIDFSFSLRTIKEDISNDFSSLREDMEQEFIDLQNVMVKKIKIGCDLIRDNGDESSVQESKFANESKIKQMVKDIIGEVYKDLKPEDMKLNSAGSDKTNDFDPETN</sequence>
<feature type="region of interest" description="Disordered" evidence="1">
    <location>
        <begin position="874"/>
        <end position="893"/>
    </location>
</feature>
<dbReference type="OrthoDB" id="10252171at2759"/>
<comment type="caution">
    <text evidence="2">The sequence shown here is derived from an EMBL/GenBank/DDBJ whole genome shotgun (WGS) entry which is preliminary data.</text>
</comment>
<accession>A0A9P8PYS7</accession>
<evidence type="ECO:0000313" key="2">
    <source>
        <dbReference type="EMBL" id="KAH3680647.1"/>
    </source>
</evidence>
<reference evidence="2" key="2">
    <citation type="submission" date="2021-01" db="EMBL/GenBank/DDBJ databases">
        <authorList>
            <person name="Schikora-Tamarit M.A."/>
        </authorList>
    </citation>
    <scope>NUCLEOTIDE SEQUENCE</scope>
    <source>
        <strain evidence="2">CBS6341</strain>
    </source>
</reference>
<proteinExistence type="predicted"/>
<dbReference type="AlphaFoldDB" id="A0A9P8PYS7"/>